<protein>
    <submittedName>
        <fullName evidence="1">Uncharacterized protein</fullName>
    </submittedName>
</protein>
<name>A0ACB9QS12_9MYRT</name>
<organism evidence="1 2">
    <name type="scientific">Melastoma candidum</name>
    <dbReference type="NCBI Taxonomy" id="119954"/>
    <lineage>
        <taxon>Eukaryota</taxon>
        <taxon>Viridiplantae</taxon>
        <taxon>Streptophyta</taxon>
        <taxon>Embryophyta</taxon>
        <taxon>Tracheophyta</taxon>
        <taxon>Spermatophyta</taxon>
        <taxon>Magnoliopsida</taxon>
        <taxon>eudicotyledons</taxon>
        <taxon>Gunneridae</taxon>
        <taxon>Pentapetalae</taxon>
        <taxon>rosids</taxon>
        <taxon>malvids</taxon>
        <taxon>Myrtales</taxon>
        <taxon>Melastomataceae</taxon>
        <taxon>Melastomatoideae</taxon>
        <taxon>Melastomateae</taxon>
        <taxon>Melastoma</taxon>
    </lineage>
</organism>
<sequence>MISGEGTPSLFLFLANLPDKPASCVPSTDVLGLITEAIDAHLWSATGCSREELLPKLRVLSPYIEAIEFTTKQDDGALPQNLHKADIVLAGVSRTGKMPLSIYLAQKGYKVANAPIVMGVNMPKMLYSV</sequence>
<dbReference type="EMBL" id="CM042884">
    <property type="protein sequence ID" value="KAI4368209.1"/>
    <property type="molecule type" value="Genomic_DNA"/>
</dbReference>
<dbReference type="Proteomes" id="UP001057402">
    <property type="component" value="Chromosome 5"/>
</dbReference>
<accession>A0ACB9QS12</accession>
<proteinExistence type="predicted"/>
<keyword evidence="2" id="KW-1185">Reference proteome</keyword>
<gene>
    <name evidence="1" type="ORF">MLD38_016793</name>
</gene>
<comment type="caution">
    <text evidence="1">The sequence shown here is derived from an EMBL/GenBank/DDBJ whole genome shotgun (WGS) entry which is preliminary data.</text>
</comment>
<evidence type="ECO:0000313" key="2">
    <source>
        <dbReference type="Proteomes" id="UP001057402"/>
    </source>
</evidence>
<reference evidence="2" key="1">
    <citation type="journal article" date="2023" name="Front. Plant Sci.">
        <title>Chromosomal-level genome assembly of Melastoma candidum provides insights into trichome evolution.</title>
        <authorList>
            <person name="Zhong Y."/>
            <person name="Wu W."/>
            <person name="Sun C."/>
            <person name="Zou P."/>
            <person name="Liu Y."/>
            <person name="Dai S."/>
            <person name="Zhou R."/>
        </authorList>
    </citation>
    <scope>NUCLEOTIDE SEQUENCE [LARGE SCALE GENOMIC DNA]</scope>
</reference>
<evidence type="ECO:0000313" key="1">
    <source>
        <dbReference type="EMBL" id="KAI4368209.1"/>
    </source>
</evidence>